<dbReference type="EMBL" id="JAGEUA010000001">
    <property type="protein sequence ID" value="KAL1020918.1"/>
    <property type="molecule type" value="Genomic_DNA"/>
</dbReference>
<reference evidence="4 5" key="1">
    <citation type="submission" date="2024-06" db="EMBL/GenBank/DDBJ databases">
        <authorList>
            <person name="Pan Q."/>
            <person name="Wen M."/>
            <person name="Jouanno E."/>
            <person name="Zahm M."/>
            <person name="Klopp C."/>
            <person name="Cabau C."/>
            <person name="Louis A."/>
            <person name="Berthelot C."/>
            <person name="Parey E."/>
            <person name="Roest Crollius H."/>
            <person name="Montfort J."/>
            <person name="Robinson-Rechavi M."/>
            <person name="Bouchez O."/>
            <person name="Lampietro C."/>
            <person name="Lopez Roques C."/>
            <person name="Donnadieu C."/>
            <person name="Postlethwait J."/>
            <person name="Bobe J."/>
            <person name="Verreycken H."/>
            <person name="Guiguen Y."/>
        </authorList>
    </citation>
    <scope>NUCLEOTIDE SEQUENCE [LARGE SCALE GENOMIC DNA]</scope>
    <source>
        <strain evidence="4">Up_M1</strain>
        <tissue evidence="4">Testis</tissue>
    </source>
</reference>
<accession>A0ABD0XHJ3</accession>
<evidence type="ECO:0000256" key="2">
    <source>
        <dbReference type="SAM" id="SignalP"/>
    </source>
</evidence>
<feature type="signal peptide" evidence="2">
    <location>
        <begin position="1"/>
        <end position="22"/>
    </location>
</feature>
<dbReference type="InterPro" id="IPR000008">
    <property type="entry name" value="C2_dom"/>
</dbReference>
<dbReference type="PROSITE" id="PS50004">
    <property type="entry name" value="C2"/>
    <property type="match status" value="1"/>
</dbReference>
<dbReference type="AlphaFoldDB" id="A0ABD0XHJ3"/>
<organism evidence="4 5">
    <name type="scientific">Umbra pygmaea</name>
    <name type="common">Eastern mudminnow</name>
    <dbReference type="NCBI Taxonomy" id="75934"/>
    <lineage>
        <taxon>Eukaryota</taxon>
        <taxon>Metazoa</taxon>
        <taxon>Chordata</taxon>
        <taxon>Craniata</taxon>
        <taxon>Vertebrata</taxon>
        <taxon>Euteleostomi</taxon>
        <taxon>Actinopterygii</taxon>
        <taxon>Neopterygii</taxon>
        <taxon>Teleostei</taxon>
        <taxon>Protacanthopterygii</taxon>
        <taxon>Esociformes</taxon>
        <taxon>Umbridae</taxon>
        <taxon>Umbra</taxon>
    </lineage>
</organism>
<protein>
    <recommendedName>
        <fullName evidence="3">C2 domain-containing protein</fullName>
    </recommendedName>
</protein>
<dbReference type="Pfam" id="PF00168">
    <property type="entry name" value="C2"/>
    <property type="match status" value="1"/>
</dbReference>
<feature type="chain" id="PRO_5044860751" description="C2 domain-containing protein" evidence="2">
    <location>
        <begin position="23"/>
        <end position="133"/>
    </location>
</feature>
<dbReference type="PANTHER" id="PTHR46096:SF3">
    <property type="entry name" value="PERFORIN-1"/>
    <property type="match status" value="1"/>
</dbReference>
<dbReference type="Proteomes" id="UP001557470">
    <property type="component" value="Unassembled WGS sequence"/>
</dbReference>
<evidence type="ECO:0000259" key="3">
    <source>
        <dbReference type="PROSITE" id="PS50004"/>
    </source>
</evidence>
<gene>
    <name evidence="4" type="ORF">UPYG_G00006390</name>
</gene>
<name>A0ABD0XHJ3_UMBPY</name>
<dbReference type="InterPro" id="IPR035892">
    <property type="entry name" value="C2_domain_sf"/>
</dbReference>
<evidence type="ECO:0000313" key="4">
    <source>
        <dbReference type="EMBL" id="KAL1020918.1"/>
    </source>
</evidence>
<dbReference type="InterPro" id="IPR052784">
    <property type="entry name" value="Perforin-1_pore-forming"/>
</dbReference>
<proteinExistence type="predicted"/>
<evidence type="ECO:0000313" key="5">
    <source>
        <dbReference type="Proteomes" id="UP001557470"/>
    </source>
</evidence>
<comment type="caution">
    <text evidence="4">The sequence shown here is derived from an EMBL/GenBank/DDBJ whole genome shotgun (WGS) entry which is preliminary data.</text>
</comment>
<evidence type="ECO:0000256" key="1">
    <source>
        <dbReference type="ARBA" id="ARBA00022729"/>
    </source>
</evidence>
<feature type="domain" description="C2" evidence="3">
    <location>
        <begin position="6"/>
        <end position="120"/>
    </location>
</feature>
<dbReference type="PANTHER" id="PTHR46096">
    <property type="entry name" value="PERFORIN-1"/>
    <property type="match status" value="1"/>
</dbReference>
<dbReference type="SUPFAM" id="SSF49562">
    <property type="entry name" value="C2 domain (Calcium/lipid-binding domain, CaLB)"/>
    <property type="match status" value="1"/>
</dbReference>
<dbReference type="Gene3D" id="2.60.40.150">
    <property type="entry name" value="C2 domain"/>
    <property type="match status" value="1"/>
</dbReference>
<keyword evidence="1 2" id="KW-0732">Signal</keyword>
<sequence>MASCISLSVGLLFLCMLAGIHGATVKIWGLHARGLVGDPTTHPDAYVKVSCGTISGGMTEFRRDEDDPSWRSQFTLEGVKAGTPLTLEVWDKDLNFDDHLGTCTIPLTYGTHTNKSCYVRTGGTLYYSYTYSY</sequence>
<dbReference type="SMART" id="SM00239">
    <property type="entry name" value="C2"/>
    <property type="match status" value="1"/>
</dbReference>
<keyword evidence="5" id="KW-1185">Reference proteome</keyword>